<dbReference type="Gene3D" id="1.10.340.30">
    <property type="entry name" value="Hypothetical protein, domain 2"/>
    <property type="match status" value="1"/>
</dbReference>
<keyword evidence="14" id="KW-0496">Mitochondrion</keyword>
<keyword evidence="8" id="KW-0408">Iron</keyword>
<dbReference type="GO" id="GO:0051539">
    <property type="term" value="F:4 iron, 4 sulfur cluster binding"/>
    <property type="evidence" value="ECO:0007669"/>
    <property type="project" value="UniProtKB-KW"/>
</dbReference>
<dbReference type="GO" id="GO:0006285">
    <property type="term" value="P:base-excision repair, AP site formation"/>
    <property type="evidence" value="ECO:0007669"/>
    <property type="project" value="UniProtKB-UniRule"/>
</dbReference>
<gene>
    <name evidence="14" type="primary">NTH1</name>
    <name evidence="17" type="ORF">DMAD_13082</name>
</gene>
<evidence type="ECO:0000313" key="17">
    <source>
        <dbReference type="EMBL" id="BFF95749.1"/>
    </source>
</evidence>
<dbReference type="InterPro" id="IPR003651">
    <property type="entry name" value="Endonuclease3_FeS-loop_motif"/>
</dbReference>
<dbReference type="GO" id="GO:0006289">
    <property type="term" value="P:nucleotide-excision repair"/>
    <property type="evidence" value="ECO:0007669"/>
    <property type="project" value="TreeGrafter"/>
</dbReference>
<dbReference type="CDD" id="cd00056">
    <property type="entry name" value="ENDO3c"/>
    <property type="match status" value="1"/>
</dbReference>
<keyword evidence="6 14" id="KW-0378">Hydrolase</keyword>
<accession>A0AAU9FJ10</accession>
<name>A0AAU9FJ10_DROMD</name>
<dbReference type="InterPro" id="IPR003265">
    <property type="entry name" value="HhH-GPD_domain"/>
</dbReference>
<dbReference type="EC" id="4.2.99.18" evidence="14"/>
<dbReference type="GO" id="GO:0005739">
    <property type="term" value="C:mitochondrion"/>
    <property type="evidence" value="ECO:0007669"/>
    <property type="project" value="UniProtKB-SubCell"/>
</dbReference>
<dbReference type="HAMAP" id="MF_03183">
    <property type="entry name" value="Endonuclease_III_Nth"/>
    <property type="match status" value="1"/>
</dbReference>
<dbReference type="FunFam" id="1.10.340.30:FF:000005">
    <property type="entry name" value="Endonuclease III-like protein 1"/>
    <property type="match status" value="1"/>
</dbReference>
<evidence type="ECO:0000256" key="7">
    <source>
        <dbReference type="ARBA" id="ARBA00022946"/>
    </source>
</evidence>
<dbReference type="InterPro" id="IPR030841">
    <property type="entry name" value="NTH1"/>
</dbReference>
<keyword evidence="14" id="KW-0539">Nucleus</keyword>
<dbReference type="PANTHER" id="PTHR43286">
    <property type="entry name" value="ENDONUCLEASE III-LIKE PROTEIN 1"/>
    <property type="match status" value="1"/>
</dbReference>
<comment type="catalytic activity">
    <reaction evidence="13 14">
        <text>2'-deoxyribonucleotide-(2'-deoxyribose 5'-phosphate)-2'-deoxyribonucleotide-DNA = a 3'-end 2'-deoxyribonucleotide-(2,3-dehydro-2,3-deoxyribose 5'-phosphate)-DNA + a 5'-end 5'-phospho-2'-deoxyribonucleoside-DNA + H(+)</text>
        <dbReference type="Rhea" id="RHEA:66592"/>
        <dbReference type="Rhea" id="RHEA-COMP:13180"/>
        <dbReference type="Rhea" id="RHEA-COMP:16897"/>
        <dbReference type="Rhea" id="RHEA-COMP:17067"/>
        <dbReference type="ChEBI" id="CHEBI:15378"/>
        <dbReference type="ChEBI" id="CHEBI:136412"/>
        <dbReference type="ChEBI" id="CHEBI:157695"/>
        <dbReference type="ChEBI" id="CHEBI:167181"/>
        <dbReference type="EC" id="4.2.99.18"/>
    </reaction>
</comment>
<proteinExistence type="inferred from homology"/>
<feature type="compositionally biased region" description="Basic and acidic residues" evidence="15">
    <location>
        <begin position="101"/>
        <end position="151"/>
    </location>
</feature>
<evidence type="ECO:0000256" key="11">
    <source>
        <dbReference type="ARBA" id="ARBA00023239"/>
    </source>
</evidence>
<keyword evidence="9" id="KW-0411">Iron-sulfur</keyword>
<evidence type="ECO:0000259" key="16">
    <source>
        <dbReference type="SMART" id="SM00478"/>
    </source>
</evidence>
<dbReference type="Pfam" id="PF00633">
    <property type="entry name" value="HHH"/>
    <property type="match status" value="1"/>
</dbReference>
<comment type="similarity">
    <text evidence="2 14">Belongs to the Nth/MutY family.</text>
</comment>
<dbReference type="Pfam" id="PF00730">
    <property type="entry name" value="HhH-GPD"/>
    <property type="match status" value="1"/>
</dbReference>
<dbReference type="InterPro" id="IPR023170">
    <property type="entry name" value="HhH_base_excis_C"/>
</dbReference>
<evidence type="ECO:0000256" key="2">
    <source>
        <dbReference type="ARBA" id="ARBA00008343"/>
    </source>
</evidence>
<dbReference type="PROSITE" id="PS01155">
    <property type="entry name" value="ENDONUCLEASE_III_2"/>
    <property type="match status" value="1"/>
</dbReference>
<dbReference type="GO" id="GO:0140078">
    <property type="term" value="F:class I DNA-(apurinic or apyrimidinic site) endonuclease activity"/>
    <property type="evidence" value="ECO:0007669"/>
    <property type="project" value="UniProtKB-EC"/>
</dbReference>
<dbReference type="Proteomes" id="UP001500889">
    <property type="component" value="Chromosome U"/>
</dbReference>
<feature type="domain" description="HhH-GPD" evidence="16">
    <location>
        <begin position="221"/>
        <end position="371"/>
    </location>
</feature>
<protein>
    <recommendedName>
        <fullName evidence="14">Endonuclease III homolog</fullName>
        <ecNumber evidence="14">3.2.2.-</ecNumber>
        <ecNumber evidence="14">4.2.99.18</ecNumber>
    </recommendedName>
    <alternativeName>
        <fullName evidence="14">Bifunctional DNA N-glycosylase/DNA-(apurinic or apyrimidinic site) lyase</fullName>
        <shortName evidence="14">DNA glycosylase/AP lyase</shortName>
    </alternativeName>
</protein>
<reference evidence="17 18" key="1">
    <citation type="submission" date="2024-02" db="EMBL/GenBank/DDBJ databases">
        <title>A chromosome-level genome assembly of Drosophila madeirensis, a fruit fly species endemic to Madeira island.</title>
        <authorList>
            <person name="Tomihara K."/>
            <person name="Llopart A."/>
            <person name="Yamamoto D."/>
        </authorList>
    </citation>
    <scope>NUCLEOTIDE SEQUENCE [LARGE SCALE GENOMIC DNA]</scope>
    <source>
        <strain evidence="17 18">RF1</strain>
    </source>
</reference>
<evidence type="ECO:0000256" key="8">
    <source>
        <dbReference type="ARBA" id="ARBA00023004"/>
    </source>
</evidence>
<evidence type="ECO:0000256" key="9">
    <source>
        <dbReference type="ARBA" id="ARBA00023014"/>
    </source>
</evidence>
<evidence type="ECO:0000256" key="5">
    <source>
        <dbReference type="ARBA" id="ARBA00022763"/>
    </source>
</evidence>
<dbReference type="SUPFAM" id="SSF48150">
    <property type="entry name" value="DNA-glycosylase"/>
    <property type="match status" value="1"/>
</dbReference>
<evidence type="ECO:0000313" key="18">
    <source>
        <dbReference type="Proteomes" id="UP001500889"/>
    </source>
</evidence>
<evidence type="ECO:0000256" key="12">
    <source>
        <dbReference type="ARBA" id="ARBA00023295"/>
    </source>
</evidence>
<comment type="subcellular location">
    <subcellularLocation>
        <location evidence="14">Nucleus</location>
    </subcellularLocation>
    <subcellularLocation>
        <location evidence="14">Mitochondrion</location>
    </subcellularLocation>
</comment>
<dbReference type="PANTHER" id="PTHR43286:SF1">
    <property type="entry name" value="ENDONUCLEASE III-LIKE PROTEIN 1"/>
    <property type="match status" value="1"/>
</dbReference>
<feature type="region of interest" description="Disordered" evidence="15">
    <location>
        <begin position="90"/>
        <end position="151"/>
    </location>
</feature>
<organism evidence="17 18">
    <name type="scientific">Drosophila madeirensis</name>
    <name type="common">Fruit fly</name>
    <dbReference type="NCBI Taxonomy" id="30013"/>
    <lineage>
        <taxon>Eukaryota</taxon>
        <taxon>Metazoa</taxon>
        <taxon>Ecdysozoa</taxon>
        <taxon>Arthropoda</taxon>
        <taxon>Hexapoda</taxon>
        <taxon>Insecta</taxon>
        <taxon>Pterygota</taxon>
        <taxon>Neoptera</taxon>
        <taxon>Endopterygota</taxon>
        <taxon>Diptera</taxon>
        <taxon>Brachycera</taxon>
        <taxon>Muscomorpha</taxon>
        <taxon>Ephydroidea</taxon>
        <taxon>Drosophilidae</taxon>
        <taxon>Drosophila</taxon>
        <taxon>Sophophora</taxon>
    </lineage>
</organism>
<keyword evidence="12 14" id="KW-0326">Glycosidase</keyword>
<dbReference type="InterPro" id="IPR004036">
    <property type="entry name" value="Endonuclease-III-like_CS2"/>
</dbReference>
<comment type="cofactor">
    <cofactor evidence="1">
        <name>[4Fe-4S] cluster</name>
        <dbReference type="ChEBI" id="CHEBI:49883"/>
    </cofactor>
</comment>
<dbReference type="Gene3D" id="1.10.1670.10">
    <property type="entry name" value="Helix-hairpin-Helix base-excision DNA repair enzymes (C-terminal)"/>
    <property type="match status" value="1"/>
</dbReference>
<evidence type="ECO:0000256" key="13">
    <source>
        <dbReference type="ARBA" id="ARBA00044632"/>
    </source>
</evidence>
<dbReference type="GO" id="GO:0046872">
    <property type="term" value="F:metal ion binding"/>
    <property type="evidence" value="ECO:0007669"/>
    <property type="project" value="UniProtKB-KW"/>
</dbReference>
<comment type="function">
    <text evidence="14">Bifunctional DNA N-glycosylase with associated apurinic/apyrimidinic (AP) lyase function that catalyzes the first step in base excision repair (BER), the primary repair pathway for the repair of oxidative DNA damage. The DNA N-glycosylase activity releases the damaged DNA base from DNA by cleaving the N-glycosidic bond, leaving an AP site. The AP lyase activity cleaves the phosphodiester bond 3' to the AP site by a beta-elimination. Primarily recognizes and repairs oxidative base damage of pyrimidines.</text>
</comment>
<keyword evidence="11 14" id="KW-0456">Lyase</keyword>
<keyword evidence="4" id="KW-0479">Metal-binding</keyword>
<dbReference type="InterPro" id="IPR011257">
    <property type="entry name" value="DNA_glycosylase"/>
</dbReference>
<dbReference type="EMBL" id="AP029264">
    <property type="protein sequence ID" value="BFF95749.1"/>
    <property type="molecule type" value="Genomic_DNA"/>
</dbReference>
<keyword evidence="17" id="KW-0255">Endonuclease</keyword>
<evidence type="ECO:0000256" key="14">
    <source>
        <dbReference type="HAMAP-Rule" id="MF_03183"/>
    </source>
</evidence>
<keyword evidence="10 14" id="KW-0234">DNA repair</keyword>
<evidence type="ECO:0000256" key="6">
    <source>
        <dbReference type="ARBA" id="ARBA00022801"/>
    </source>
</evidence>
<dbReference type="EC" id="3.2.2.-" evidence="14"/>
<dbReference type="GO" id="GO:0003677">
    <property type="term" value="F:DNA binding"/>
    <property type="evidence" value="ECO:0007669"/>
    <property type="project" value="UniProtKB-UniRule"/>
</dbReference>
<keyword evidence="7" id="KW-0809">Transit peptide</keyword>
<keyword evidence="5 14" id="KW-0227">DNA damage</keyword>
<dbReference type="SMART" id="SM00478">
    <property type="entry name" value="ENDO3c"/>
    <property type="match status" value="1"/>
</dbReference>
<dbReference type="GO" id="GO:0000703">
    <property type="term" value="F:oxidized pyrimidine nucleobase lesion DNA N-glycosylase activity"/>
    <property type="evidence" value="ECO:0007669"/>
    <property type="project" value="UniProtKB-UniRule"/>
</dbReference>
<dbReference type="SMART" id="SM00525">
    <property type="entry name" value="FES"/>
    <property type="match status" value="1"/>
</dbReference>
<comment type="caution">
    <text evidence="14">Lacks conserved residue(s) required for the propagation of feature annotation.</text>
</comment>
<evidence type="ECO:0000256" key="1">
    <source>
        <dbReference type="ARBA" id="ARBA00001966"/>
    </source>
</evidence>
<dbReference type="InterPro" id="IPR000445">
    <property type="entry name" value="HhH_motif"/>
</dbReference>
<keyword evidence="17" id="KW-0540">Nuclease</keyword>
<dbReference type="FunFam" id="1.10.1670.10:FF:000003">
    <property type="entry name" value="Endonuclease III homolog"/>
    <property type="match status" value="1"/>
</dbReference>
<keyword evidence="18" id="KW-1185">Reference proteome</keyword>
<evidence type="ECO:0000256" key="15">
    <source>
        <dbReference type="SAM" id="MobiDB-lite"/>
    </source>
</evidence>
<keyword evidence="3" id="KW-0004">4Fe-4S</keyword>
<evidence type="ECO:0000256" key="3">
    <source>
        <dbReference type="ARBA" id="ARBA00022485"/>
    </source>
</evidence>
<dbReference type="GO" id="GO:0005634">
    <property type="term" value="C:nucleus"/>
    <property type="evidence" value="ECO:0007669"/>
    <property type="project" value="UniProtKB-SubCell"/>
</dbReference>
<dbReference type="AlphaFoldDB" id="A0AAU9FJ10"/>
<evidence type="ECO:0000256" key="4">
    <source>
        <dbReference type="ARBA" id="ARBA00022723"/>
    </source>
</evidence>
<evidence type="ECO:0000256" key="10">
    <source>
        <dbReference type="ARBA" id="ARBA00023204"/>
    </source>
</evidence>
<sequence length="404" mass="45063">MSKNVKKHSLASKLAKQGAVIQPTAIIKRATSSVRDIEDLVGGGAAPSTGPLYFSPIQTRKQRLLNGETIQKTATKEEVLIAARVPQKKQRNEQVSLAAGEEEKPAIQKEAAVKKEGKTRIEKEAEEQKPEVQKDLKSETKEKPKPEIKEQLKPQIKQEIDPLVNEDVVSPQSLWYRQLENIRSMRSLSAAPVDTMGCHQCADPKADVKTQRFQKLVALMLSSQTKDQTTFEAMNRLKARTLTPNSLKDMPVGELETLLHPVSFYKNKAKYLKQTTQILIDKYDADIPDNVKELIALPGVGPKMAHICMAVAWDKRTGIGVDVHVHRISNRLGWLPRPTKEPEQTRVGLESWLPLTLWAEVNHLFVGFGQTICTPLKPNCGQCLNKDICPSAKVVVTPTKKGDR</sequence>